<sequence>MAAFFTTADSTFMTLPADFGRSGYNGKPDNEEDTSKDQGRSGYNKGDKEDEQDNE</sequence>
<dbReference type="Proteomes" id="UP001642406">
    <property type="component" value="Unassembled WGS sequence"/>
</dbReference>
<reference evidence="2 3" key="1">
    <citation type="submission" date="2024-01" db="EMBL/GenBank/DDBJ databases">
        <authorList>
            <person name="Allen C."/>
            <person name="Tagirdzhanova G."/>
        </authorList>
    </citation>
    <scope>NUCLEOTIDE SEQUENCE [LARGE SCALE GENOMIC DNA]</scope>
</reference>
<feature type="region of interest" description="Disordered" evidence="1">
    <location>
        <begin position="1"/>
        <end position="55"/>
    </location>
</feature>
<evidence type="ECO:0000313" key="2">
    <source>
        <dbReference type="EMBL" id="CAK7213859.1"/>
    </source>
</evidence>
<comment type="caution">
    <text evidence="2">The sequence shown here is derived from an EMBL/GenBank/DDBJ whole genome shotgun (WGS) entry which is preliminary data.</text>
</comment>
<evidence type="ECO:0000256" key="1">
    <source>
        <dbReference type="SAM" id="MobiDB-lite"/>
    </source>
</evidence>
<name>A0ABP0B2S8_9PEZI</name>
<organism evidence="2 3">
    <name type="scientific">Sporothrix bragantina</name>
    <dbReference type="NCBI Taxonomy" id="671064"/>
    <lineage>
        <taxon>Eukaryota</taxon>
        <taxon>Fungi</taxon>
        <taxon>Dikarya</taxon>
        <taxon>Ascomycota</taxon>
        <taxon>Pezizomycotina</taxon>
        <taxon>Sordariomycetes</taxon>
        <taxon>Sordariomycetidae</taxon>
        <taxon>Ophiostomatales</taxon>
        <taxon>Ophiostomataceae</taxon>
        <taxon>Sporothrix</taxon>
    </lineage>
</organism>
<dbReference type="EMBL" id="CAWUHC010000010">
    <property type="protein sequence ID" value="CAK7213859.1"/>
    <property type="molecule type" value="Genomic_DNA"/>
</dbReference>
<gene>
    <name evidence="2" type="ORF">SBRCBS47491_001949</name>
</gene>
<keyword evidence="3" id="KW-1185">Reference proteome</keyword>
<accession>A0ABP0B2S8</accession>
<evidence type="ECO:0000313" key="3">
    <source>
        <dbReference type="Proteomes" id="UP001642406"/>
    </source>
</evidence>
<proteinExistence type="predicted"/>
<protein>
    <submittedName>
        <fullName evidence="2">Uncharacterized protein</fullName>
    </submittedName>
</protein>